<accession>A0A2N7VYZ4</accession>
<protein>
    <submittedName>
        <fullName evidence="2">Uncharacterized protein</fullName>
    </submittedName>
</protein>
<evidence type="ECO:0000256" key="1">
    <source>
        <dbReference type="SAM" id="MobiDB-lite"/>
    </source>
</evidence>
<dbReference type="SUPFAM" id="SSF55729">
    <property type="entry name" value="Acyl-CoA N-acyltransferases (Nat)"/>
    <property type="match status" value="1"/>
</dbReference>
<dbReference type="Gene3D" id="3.40.630.30">
    <property type="match status" value="1"/>
</dbReference>
<name>A0A2N7VYZ4_9BURK</name>
<reference evidence="2 3" key="1">
    <citation type="submission" date="2018-01" db="EMBL/GenBank/DDBJ databases">
        <title>Whole genome analyses suggest that Burkholderia sensu lato contains two further novel genera in the rhizoxinica-symbiotica group Mycetohabitans gen. nov., and Trinickia gen. nov.: implications for the evolution of diazotrophy and nodulation in the Burkholderiaceae.</title>
        <authorList>
            <person name="Estrada-de los Santos P."/>
            <person name="Palmer M."/>
            <person name="Chavez-Ramirez B."/>
            <person name="Beukes C."/>
            <person name="Steenkamp E.T."/>
            <person name="Hirsch A.M."/>
            <person name="Manyaka P."/>
            <person name="Maluk M."/>
            <person name="Lafos M."/>
            <person name="Crook M."/>
            <person name="Gross E."/>
            <person name="Simon M.F."/>
            <person name="Bueno dos Reis Junior F."/>
            <person name="Poole P.S."/>
            <person name="Venter S.N."/>
            <person name="James E.K."/>
        </authorList>
    </citation>
    <scope>NUCLEOTIDE SEQUENCE [LARGE SCALE GENOMIC DNA]</scope>
    <source>
        <strain evidence="2 3">GP25-8</strain>
    </source>
</reference>
<evidence type="ECO:0000313" key="2">
    <source>
        <dbReference type="EMBL" id="PMS22382.1"/>
    </source>
</evidence>
<comment type="caution">
    <text evidence="2">The sequence shown here is derived from an EMBL/GenBank/DDBJ whole genome shotgun (WGS) entry which is preliminary data.</text>
</comment>
<keyword evidence="3" id="KW-1185">Reference proteome</keyword>
<feature type="region of interest" description="Disordered" evidence="1">
    <location>
        <begin position="1"/>
        <end position="52"/>
    </location>
</feature>
<sequence>MPPPPVPYANDDAGKTAYRLSMSAEPTSLGKPMASEPAGKDKPSHKAPSHPGIASQIEHQALGFLKGFFWDAPKEAVVDTGKLAVDVARFDPITAVPLAIIDPKGTARAAQELKATGMGLLKIGKLSVDASVPGAILFSGPSGVRDDVKTAKSLVQPEIDDWTHGDEGEASGRGLFDLASLFIPGGAGDAAKATEGAALVAKSDLAAAHAAEVGDLAAHATVDSAKAAAHAPRPFDLDSLARVEAGAEPGTVILRGKEGSALTVPAGDLGGYVTLPPGSHEIWAEISGPAERSDSVQLFQLSDPTVSDMDRIAELIGSGNIGANTDPMAGVPLEWTAARAKILREEVAPTWMPEKFLANQTNPDSSYWRKLSVPDQDGQWRTIGVVGGEINADGEQWYTTLYIEEGIKASGLAQRLTDGFLKWADSTKPIHGVVAPHNKVALAYHLRSGFYVVPGSEHMALDVLPLVRILRDPVSSVARTGPLPFVPGISPGRFIPASESGLPIETWFAKKDMQRTPDGYAELWLNLEARDPHIHARIELKPAADGGSAADVTDLRAGELPPADMLSLMLKQDPRTAGITSIVFPGTKDADAWRVFSEGGRPETTRLAQLADSVAASLGRTPTGYEFQLHSAPSGTGGALDIIVRLGHAVRDGFGPQD</sequence>
<dbReference type="AlphaFoldDB" id="A0A2N7VYZ4"/>
<proteinExistence type="predicted"/>
<organism evidence="2 3">
    <name type="scientific">Trinickia soli</name>
    <dbReference type="NCBI Taxonomy" id="380675"/>
    <lineage>
        <taxon>Bacteria</taxon>
        <taxon>Pseudomonadati</taxon>
        <taxon>Pseudomonadota</taxon>
        <taxon>Betaproteobacteria</taxon>
        <taxon>Burkholderiales</taxon>
        <taxon>Burkholderiaceae</taxon>
        <taxon>Trinickia</taxon>
    </lineage>
</organism>
<gene>
    <name evidence="2" type="ORF">C0Z19_17575</name>
</gene>
<dbReference type="InterPro" id="IPR016181">
    <property type="entry name" value="Acyl_CoA_acyltransferase"/>
</dbReference>
<dbReference type="Proteomes" id="UP000235347">
    <property type="component" value="Unassembled WGS sequence"/>
</dbReference>
<dbReference type="EMBL" id="PNYB01000014">
    <property type="protein sequence ID" value="PMS22382.1"/>
    <property type="molecule type" value="Genomic_DNA"/>
</dbReference>
<evidence type="ECO:0000313" key="3">
    <source>
        <dbReference type="Proteomes" id="UP000235347"/>
    </source>
</evidence>